<keyword evidence="2" id="KW-1185">Reference proteome</keyword>
<comment type="caution">
    <text evidence="1">The sequence shown here is derived from an EMBL/GenBank/DDBJ whole genome shotgun (WGS) entry which is preliminary data.</text>
</comment>
<gene>
    <name evidence="1" type="ORF">LTS18_009824</name>
</gene>
<evidence type="ECO:0000313" key="1">
    <source>
        <dbReference type="EMBL" id="KAK3059893.1"/>
    </source>
</evidence>
<proteinExistence type="predicted"/>
<feature type="non-terminal residue" evidence="1">
    <location>
        <position position="173"/>
    </location>
</feature>
<dbReference type="Proteomes" id="UP001186974">
    <property type="component" value="Unassembled WGS sequence"/>
</dbReference>
<sequence>MFLEDYSAVSLARTVVTTGFDVTFFWQRRLYGWWTKKSPRDVLSETIAEARLFEEWEASAYQLDEVLGYDLWRQNPTSKFYDYRLIYERLQAIIEAREEDDILSLVNLLRSGLVRNLGNITAPRLFNRAYAGTKLLIEDYVTQVALAVEYVTGYPTSPSLGYEGGLTNQTKLD</sequence>
<dbReference type="EMBL" id="JAWDJW010009027">
    <property type="protein sequence ID" value="KAK3059893.1"/>
    <property type="molecule type" value="Genomic_DNA"/>
</dbReference>
<evidence type="ECO:0000313" key="2">
    <source>
        <dbReference type="Proteomes" id="UP001186974"/>
    </source>
</evidence>
<name>A0ACC3D0L7_9PEZI</name>
<accession>A0ACC3D0L7</accession>
<organism evidence="1 2">
    <name type="scientific">Coniosporium uncinatum</name>
    <dbReference type="NCBI Taxonomy" id="93489"/>
    <lineage>
        <taxon>Eukaryota</taxon>
        <taxon>Fungi</taxon>
        <taxon>Dikarya</taxon>
        <taxon>Ascomycota</taxon>
        <taxon>Pezizomycotina</taxon>
        <taxon>Dothideomycetes</taxon>
        <taxon>Dothideomycetes incertae sedis</taxon>
        <taxon>Coniosporium</taxon>
    </lineage>
</organism>
<protein>
    <submittedName>
        <fullName evidence="1">Uncharacterized protein</fullName>
    </submittedName>
</protein>
<reference evidence="1" key="1">
    <citation type="submission" date="2024-09" db="EMBL/GenBank/DDBJ databases">
        <title>Black Yeasts Isolated from many extreme environments.</title>
        <authorList>
            <person name="Coleine C."/>
            <person name="Stajich J.E."/>
            <person name="Selbmann L."/>
        </authorList>
    </citation>
    <scope>NUCLEOTIDE SEQUENCE</scope>
    <source>
        <strain evidence="1">CCFEE 5737</strain>
    </source>
</reference>